<dbReference type="GO" id="GO:0050660">
    <property type="term" value="F:flavin adenine dinucleotide binding"/>
    <property type="evidence" value="ECO:0007669"/>
    <property type="project" value="InterPro"/>
</dbReference>
<evidence type="ECO:0000256" key="3">
    <source>
        <dbReference type="ARBA" id="ARBA00022827"/>
    </source>
</evidence>
<dbReference type="Pfam" id="PF02913">
    <property type="entry name" value="FAD-oxidase_C"/>
    <property type="match status" value="1"/>
</dbReference>
<geneLocation type="plasmid" evidence="5">
    <name>pNBC436</name>
</geneLocation>
<evidence type="ECO:0000259" key="4">
    <source>
        <dbReference type="Pfam" id="PF02913"/>
    </source>
</evidence>
<dbReference type="InterPro" id="IPR051264">
    <property type="entry name" value="FAD-oxidored/transferase_4"/>
</dbReference>
<dbReference type="InterPro" id="IPR004113">
    <property type="entry name" value="FAD-bd_oxidored_4_C"/>
</dbReference>
<dbReference type="AlphaFoldDB" id="A0A9E8A9Q4"/>
<dbReference type="InterPro" id="IPR016164">
    <property type="entry name" value="FAD-linked_Oxase-like_C"/>
</dbReference>
<dbReference type="GO" id="GO:0003824">
    <property type="term" value="F:catalytic activity"/>
    <property type="evidence" value="ECO:0007669"/>
    <property type="project" value="InterPro"/>
</dbReference>
<evidence type="ECO:0000313" key="5">
    <source>
        <dbReference type="EMBL" id="UZF90095.1"/>
    </source>
</evidence>
<organism evidence="5">
    <name type="scientific">Bosea sp. NBC_00436</name>
    <dbReference type="NCBI Taxonomy" id="2969620"/>
    <lineage>
        <taxon>Bacteria</taxon>
        <taxon>Pseudomonadati</taxon>
        <taxon>Pseudomonadota</taxon>
        <taxon>Alphaproteobacteria</taxon>
        <taxon>Hyphomicrobiales</taxon>
        <taxon>Boseaceae</taxon>
        <taxon>Bosea</taxon>
    </lineage>
</organism>
<keyword evidence="5" id="KW-0614">Plasmid</keyword>
<dbReference type="PANTHER" id="PTHR43716">
    <property type="entry name" value="D-2-HYDROXYGLUTARATE DEHYDROGENASE, MITOCHONDRIAL"/>
    <property type="match status" value="1"/>
</dbReference>
<gene>
    <name evidence="5" type="ORF">NWE54_26450</name>
</gene>
<dbReference type="InterPro" id="IPR016171">
    <property type="entry name" value="Vanillyl_alc_oxidase_C-sub2"/>
</dbReference>
<feature type="domain" description="FAD-binding oxidoreductase/transferase type 4 C-terminal" evidence="4">
    <location>
        <begin position="65"/>
        <end position="254"/>
    </location>
</feature>
<dbReference type="Gene3D" id="1.10.45.10">
    <property type="entry name" value="Vanillyl-alcohol Oxidase, Chain A, domain 4"/>
    <property type="match status" value="1"/>
</dbReference>
<name>A0A9E8A9Q4_9HYPH</name>
<reference evidence="5" key="1">
    <citation type="submission" date="2022-08" db="EMBL/GenBank/DDBJ databases">
        <title>Complete Genome Sequences of 2 Bosea sp. soil isolates.</title>
        <authorList>
            <person name="Alvarez Arevalo M."/>
            <person name="Sterndorff E.B."/>
            <person name="Faurdal D."/>
            <person name="Joergensen T.S."/>
            <person name="Weber T."/>
        </authorList>
    </citation>
    <scope>NUCLEOTIDE SEQUENCE</scope>
    <source>
        <strain evidence="5">NBC_00436</strain>
        <plasmid evidence="5">pNBC436</plasmid>
    </source>
</reference>
<dbReference type="EMBL" id="CP102775">
    <property type="protein sequence ID" value="UZF90095.1"/>
    <property type="molecule type" value="Genomic_DNA"/>
</dbReference>
<dbReference type="SUPFAM" id="SSF55103">
    <property type="entry name" value="FAD-linked oxidases, C-terminal domain"/>
    <property type="match status" value="1"/>
</dbReference>
<comment type="similarity">
    <text evidence="1">Belongs to the FAD-binding oxidoreductase/transferase type 4 family.</text>
</comment>
<dbReference type="Gene3D" id="3.30.70.2190">
    <property type="match status" value="1"/>
</dbReference>
<accession>A0A9E8A9Q4</accession>
<keyword evidence="3" id="KW-0274">FAD</keyword>
<dbReference type="PANTHER" id="PTHR43716:SF2">
    <property type="entry name" value="BLL6224 PROTEIN"/>
    <property type="match status" value="1"/>
</dbReference>
<evidence type="ECO:0000256" key="1">
    <source>
        <dbReference type="ARBA" id="ARBA00008000"/>
    </source>
</evidence>
<keyword evidence="2" id="KW-0285">Flavoprotein</keyword>
<proteinExistence type="inferred from homology"/>
<dbReference type="GO" id="GO:0022904">
    <property type="term" value="P:respiratory electron transport chain"/>
    <property type="evidence" value="ECO:0007669"/>
    <property type="project" value="TreeGrafter"/>
</dbReference>
<dbReference type="Gene3D" id="3.30.70.2740">
    <property type="match status" value="1"/>
</dbReference>
<protein>
    <recommendedName>
        <fullName evidence="4">FAD-binding oxidoreductase/transferase type 4 C-terminal domain-containing protein</fullName>
    </recommendedName>
</protein>
<sequence>MPVASLVPSPAALQPILPSGTGGTSKWVVPFRIKSASESRIIKTWDQTPGAQSVHARFPFSQIPSWSVLIELSSEDTTTALEGILEEVVGAALERGEVIDAVIATSEQQAAEFWHIRHSVSEANKKEGIGIVHDVAVRTSDVALFIEAADAVVAQRYPQAVAQVISHLGDGNVHYILMFQRAFWATLSDQDAFALEVERIIHDVAVQFDGTFSAEHGVGRNLTGELERLAAPLRFELMSKVKTLFDPQNLLNPGVLLALKSA</sequence>
<evidence type="ECO:0000256" key="2">
    <source>
        <dbReference type="ARBA" id="ARBA00022630"/>
    </source>
</evidence>